<comment type="similarity">
    <text evidence="7">Belongs to the binding-protein-dependent transport system permease family.</text>
</comment>
<name>A0A2P7RZC0_9HYPH</name>
<comment type="subcellular location">
    <subcellularLocation>
        <location evidence="1 7">Cell membrane</location>
        <topology evidence="1 7">Multi-pass membrane protein</topology>
    </subcellularLocation>
</comment>
<keyword evidence="6 7" id="KW-0472">Membrane</keyword>
<dbReference type="AlphaFoldDB" id="A0A2P7RZC0"/>
<organism evidence="9 10">
    <name type="scientific">Kumtagia ephedrae</name>
    <dbReference type="NCBI Taxonomy" id="2116701"/>
    <lineage>
        <taxon>Bacteria</taxon>
        <taxon>Pseudomonadati</taxon>
        <taxon>Pseudomonadota</taxon>
        <taxon>Alphaproteobacteria</taxon>
        <taxon>Hyphomicrobiales</taxon>
        <taxon>Phyllobacteriaceae</taxon>
        <taxon>Kumtagia</taxon>
    </lineage>
</organism>
<dbReference type="InterPro" id="IPR035906">
    <property type="entry name" value="MetI-like_sf"/>
</dbReference>
<evidence type="ECO:0000259" key="8">
    <source>
        <dbReference type="PROSITE" id="PS50928"/>
    </source>
</evidence>
<dbReference type="GO" id="GO:0005886">
    <property type="term" value="C:plasma membrane"/>
    <property type="evidence" value="ECO:0007669"/>
    <property type="project" value="UniProtKB-SubCell"/>
</dbReference>
<feature type="transmembrane region" description="Helical" evidence="7">
    <location>
        <begin position="68"/>
        <end position="93"/>
    </location>
</feature>
<keyword evidence="5 7" id="KW-1133">Transmembrane helix</keyword>
<dbReference type="GO" id="GO:0055085">
    <property type="term" value="P:transmembrane transport"/>
    <property type="evidence" value="ECO:0007669"/>
    <property type="project" value="InterPro"/>
</dbReference>
<feature type="transmembrane region" description="Helical" evidence="7">
    <location>
        <begin position="237"/>
        <end position="258"/>
    </location>
</feature>
<dbReference type="PROSITE" id="PS50928">
    <property type="entry name" value="ABC_TM1"/>
    <property type="match status" value="1"/>
</dbReference>
<evidence type="ECO:0000256" key="1">
    <source>
        <dbReference type="ARBA" id="ARBA00004651"/>
    </source>
</evidence>
<gene>
    <name evidence="9" type="ORF">C7I84_23280</name>
</gene>
<feature type="transmembrane region" description="Helical" evidence="7">
    <location>
        <begin position="138"/>
        <end position="161"/>
    </location>
</feature>
<dbReference type="InterPro" id="IPR050901">
    <property type="entry name" value="BP-dep_ABC_trans_perm"/>
</dbReference>
<evidence type="ECO:0000256" key="2">
    <source>
        <dbReference type="ARBA" id="ARBA00022448"/>
    </source>
</evidence>
<dbReference type="PANTHER" id="PTHR32243:SF18">
    <property type="entry name" value="INNER MEMBRANE ABC TRANSPORTER PERMEASE PROTEIN YCJP"/>
    <property type="match status" value="1"/>
</dbReference>
<reference evidence="9 10" key="1">
    <citation type="submission" date="2018-03" db="EMBL/GenBank/DDBJ databases">
        <title>The draft genome of Mesorhizobium sp. 6GN-30.</title>
        <authorList>
            <person name="Liu L."/>
            <person name="Li L."/>
            <person name="Wang T."/>
            <person name="Zhang X."/>
            <person name="Liang L."/>
        </authorList>
    </citation>
    <scope>NUCLEOTIDE SEQUENCE [LARGE SCALE GENOMIC DNA]</scope>
    <source>
        <strain evidence="9 10">6GN30</strain>
    </source>
</reference>
<dbReference type="EMBL" id="PXYK01000027">
    <property type="protein sequence ID" value="PSJ55564.1"/>
    <property type="molecule type" value="Genomic_DNA"/>
</dbReference>
<feature type="transmembrane region" description="Helical" evidence="7">
    <location>
        <begin position="9"/>
        <end position="30"/>
    </location>
</feature>
<evidence type="ECO:0000256" key="5">
    <source>
        <dbReference type="ARBA" id="ARBA00022989"/>
    </source>
</evidence>
<dbReference type="PANTHER" id="PTHR32243">
    <property type="entry name" value="MALTOSE TRANSPORT SYSTEM PERMEASE-RELATED"/>
    <property type="match status" value="1"/>
</dbReference>
<keyword evidence="2 7" id="KW-0813">Transport</keyword>
<feature type="domain" description="ABC transmembrane type-1" evidence="8">
    <location>
        <begin position="69"/>
        <end position="259"/>
    </location>
</feature>
<keyword evidence="3" id="KW-1003">Cell membrane</keyword>
<feature type="transmembrane region" description="Helical" evidence="7">
    <location>
        <begin position="105"/>
        <end position="126"/>
    </location>
</feature>
<comment type="caution">
    <text evidence="9">The sequence shown here is derived from an EMBL/GenBank/DDBJ whole genome shotgun (WGS) entry which is preliminary data.</text>
</comment>
<dbReference type="CDD" id="cd06261">
    <property type="entry name" value="TM_PBP2"/>
    <property type="match status" value="1"/>
</dbReference>
<proteinExistence type="inferred from homology"/>
<dbReference type="SUPFAM" id="SSF161098">
    <property type="entry name" value="MetI-like"/>
    <property type="match status" value="1"/>
</dbReference>
<keyword evidence="4 7" id="KW-0812">Transmembrane</keyword>
<dbReference type="Pfam" id="PF00528">
    <property type="entry name" value="BPD_transp_1"/>
    <property type="match status" value="1"/>
</dbReference>
<evidence type="ECO:0000256" key="3">
    <source>
        <dbReference type="ARBA" id="ARBA00022475"/>
    </source>
</evidence>
<evidence type="ECO:0000256" key="4">
    <source>
        <dbReference type="ARBA" id="ARBA00022692"/>
    </source>
</evidence>
<dbReference type="Gene3D" id="1.10.3720.10">
    <property type="entry name" value="MetI-like"/>
    <property type="match status" value="1"/>
</dbReference>
<dbReference type="Proteomes" id="UP000241229">
    <property type="component" value="Unassembled WGS sequence"/>
</dbReference>
<evidence type="ECO:0000256" key="6">
    <source>
        <dbReference type="ARBA" id="ARBA00023136"/>
    </source>
</evidence>
<dbReference type="InterPro" id="IPR000515">
    <property type="entry name" value="MetI-like"/>
</dbReference>
<evidence type="ECO:0000256" key="7">
    <source>
        <dbReference type="RuleBase" id="RU363032"/>
    </source>
</evidence>
<sequence>MERPLTQRIFAAVAGWGLAIIMFFPILWMAMTAFKREPEAIASPPLIFFEPTLRNFEQVLDRADYLHFFFNSVIVSVGSTLLGLAVGLPAAYALAFHPGKRAKDLLVWMLSTKMMPAVGVLVPIYLMFKSAGLLDSRIGLVVLYMLVNLPIIIWMLFTFFREVPREILEAARLDGARPLRQFIHLLIPLTAPGIASTALLSIILAWNEAFWSINLTVSNATPLTAFIASFSSPQGLFWAKLSAASLLAIGPILVFGWITQRQLVRGLTFGAVK</sequence>
<protein>
    <submittedName>
        <fullName evidence="9">Sugar ABC transporter permease</fullName>
    </submittedName>
</protein>
<dbReference type="OrthoDB" id="9815445at2"/>
<keyword evidence="10" id="KW-1185">Reference proteome</keyword>
<evidence type="ECO:0000313" key="9">
    <source>
        <dbReference type="EMBL" id="PSJ55564.1"/>
    </source>
</evidence>
<feature type="transmembrane region" description="Helical" evidence="7">
    <location>
        <begin position="182"/>
        <end position="206"/>
    </location>
</feature>
<evidence type="ECO:0000313" key="10">
    <source>
        <dbReference type="Proteomes" id="UP000241229"/>
    </source>
</evidence>
<accession>A0A2P7RZC0</accession>
<dbReference type="RefSeq" id="WP_106774614.1">
    <property type="nucleotide sequence ID" value="NZ_PXYK01000027.1"/>
</dbReference>